<feature type="site" description="Cleavage; by host furin" evidence="32">
    <location>
        <begin position="498"/>
        <end position="499"/>
    </location>
</feature>
<evidence type="ECO:0000256" key="15">
    <source>
        <dbReference type="ARBA" id="ARBA00022703"/>
    </source>
</evidence>
<dbReference type="Gene3D" id="2.170.40.20">
    <property type="entry name" value="Human immunodeficiency virus 1, Gp160, envelope glycoprotein"/>
    <property type="match status" value="2"/>
</dbReference>
<evidence type="ECO:0000256" key="32">
    <source>
        <dbReference type="HAMAP-Rule" id="MF_04083"/>
    </source>
</evidence>
<comment type="subcellular location">
    <molecule>Transmembrane protein gp41</molecule>
    <subcellularLocation>
        <location evidence="32">Virion membrane</location>
        <topology evidence="32">Single-pass type I membrane protein</topology>
    </subcellularLocation>
    <subcellularLocation>
        <location evidence="32">Host cell membrane</location>
        <topology evidence="32">Single-pass type I membrane protein</topology>
    </subcellularLocation>
    <subcellularLocation>
        <location evidence="32">Host endosome membrane</location>
        <topology evidence="32">Single-pass type I membrane protein</topology>
    </subcellularLocation>
    <text evidence="32">It is probably concentrated at the site of budding and incorporated into the virions possibly by contacts between the cytoplasmic tail of Env and the N-terminus of Gag.</text>
</comment>
<evidence type="ECO:0000256" key="21">
    <source>
        <dbReference type="ARBA" id="ARBA00022890"/>
    </source>
</evidence>
<comment type="similarity">
    <text evidence="32">Belongs to the HIV-1 env protein family.</text>
</comment>
<evidence type="ECO:0000256" key="30">
    <source>
        <dbReference type="ARBA" id="ARBA00023288"/>
    </source>
</evidence>
<feature type="disulfide bond" evidence="32">
    <location>
        <begin position="219"/>
        <end position="230"/>
    </location>
</feature>
<evidence type="ECO:0000256" key="33">
    <source>
        <dbReference type="RuleBase" id="RU363095"/>
    </source>
</evidence>
<feature type="region of interest" description="Immunosuppression" evidence="32">
    <location>
        <begin position="561"/>
        <end position="579"/>
    </location>
</feature>
<dbReference type="CDD" id="cd09909">
    <property type="entry name" value="HIV-1-like_HR1-HR2"/>
    <property type="match status" value="1"/>
</dbReference>
<feature type="short sequence motif" description="YXXL motif; contains endocytosis signal" evidence="32">
    <location>
        <begin position="699"/>
        <end position="702"/>
    </location>
</feature>
<dbReference type="InterPro" id="IPR037527">
    <property type="entry name" value="Gp160"/>
</dbReference>
<keyword evidence="22 32" id="KW-1133">Transmembrane helix</keyword>
<comment type="PTM">
    <text evidence="32">Highly glycosylated by host. The high number of glycan on the protein is reffered to as 'glycan shield' because it contributes to hide protein sequence from adaptive immune system.</text>
</comment>
<feature type="chain" id="PRO_5023541248" description="Envelope glycoprotein gp160" evidence="32">
    <location>
        <begin position="32"/>
        <end position="850"/>
    </location>
</feature>
<evidence type="ECO:0000313" key="37">
    <source>
        <dbReference type="EMBL" id="ARM48904.1"/>
    </source>
</evidence>
<dbReference type="Pfam" id="PF00516">
    <property type="entry name" value="GP120"/>
    <property type="match status" value="1"/>
</dbReference>
<evidence type="ECO:0000256" key="31">
    <source>
        <dbReference type="ARBA" id="ARBA00023296"/>
    </source>
</evidence>
<evidence type="ECO:0000256" key="8">
    <source>
        <dbReference type="ARBA" id="ARBA00022510"/>
    </source>
</evidence>
<evidence type="ECO:0000256" key="26">
    <source>
        <dbReference type="ARBA" id="ARBA00023139"/>
    </source>
</evidence>
<evidence type="ECO:0000256" key="29">
    <source>
        <dbReference type="ARBA" id="ARBA00023280"/>
    </source>
</evidence>
<keyword evidence="10 32" id="KW-1165">Clathrin-mediated endocytosis of virus by host</keyword>
<accession>A0A1W6IKJ5</accession>
<dbReference type="SUPFAM" id="SSF56502">
    <property type="entry name" value="gp120 core"/>
    <property type="match status" value="2"/>
</dbReference>
<comment type="subcellular location">
    <subcellularLocation>
        <location evidence="3">Host cell membrane</location>
        <topology evidence="3">Peripheral membrane protein</topology>
    </subcellularLocation>
    <subcellularLocation>
        <location evidence="1">Host cell membrane</location>
        <topology evidence="1">Single-pass type I membrane protein</topology>
    </subcellularLocation>
    <subcellularLocation>
        <location evidence="2">Host endosome membrane</location>
        <topology evidence="2">Peripheral membrane protein</topology>
    </subcellularLocation>
    <subcellularLocation>
        <location evidence="5">Host endosome membrane</location>
        <topology evidence="5">Single-pass type I membrane protein</topology>
    </subcellularLocation>
    <subcellularLocation>
        <location evidence="6">Virion membrane</location>
        <topology evidence="6">Peripheral membrane protein</topology>
    </subcellularLocation>
    <subcellularLocation>
        <location evidence="4">Virion membrane</location>
        <topology evidence="4">Single-pass type I membrane protein</topology>
    </subcellularLocation>
</comment>
<dbReference type="GO" id="GO:1903911">
    <property type="term" value="P:positive regulation of receptor clustering"/>
    <property type="evidence" value="ECO:0007669"/>
    <property type="project" value="UniProtKB-UniRule"/>
</dbReference>
<evidence type="ECO:0000256" key="25">
    <source>
        <dbReference type="ARBA" id="ARBA00023136"/>
    </source>
</evidence>
<dbReference type="FunFam" id="1.10.287.210:FF:000001">
    <property type="entry name" value="Envelope glycoprotein gp160"/>
    <property type="match status" value="1"/>
</dbReference>
<evidence type="ECO:0000259" key="36">
    <source>
        <dbReference type="Pfam" id="PF00517"/>
    </source>
</evidence>
<comment type="domain">
    <text evidence="32">The membrane proximal external region (MPER) present in gp41 is a tryptophan-rich region recognized by the antibodies 2F5, Z13, and 4E10. MPER seems to play a role in fusion.</text>
</comment>
<dbReference type="FunFam" id="2.170.40.20:FF:000003">
    <property type="entry name" value="Envelope glycoprotein gp160"/>
    <property type="match status" value="1"/>
</dbReference>
<feature type="disulfide bond" evidence="32">
    <location>
        <begin position="53"/>
        <end position="73"/>
    </location>
</feature>
<feature type="disulfide bond" evidence="32">
    <location>
        <begin position="209"/>
        <end position="238"/>
    </location>
</feature>
<dbReference type="GO" id="GO:0044175">
    <property type="term" value="C:host cell endosome membrane"/>
    <property type="evidence" value="ECO:0007669"/>
    <property type="project" value="UniProtKB-SubCell"/>
</dbReference>
<feature type="region of interest" description="CD4-binding loop" evidence="32">
    <location>
        <begin position="353"/>
        <end position="363"/>
    </location>
</feature>
<feature type="transmembrane region" description="Helical" evidence="33">
    <location>
        <begin position="12"/>
        <end position="29"/>
    </location>
</feature>
<dbReference type="Gene3D" id="1.20.5.490">
    <property type="entry name" value="Single helix bin"/>
    <property type="match status" value="1"/>
</dbReference>
<feature type="short sequence motif" description="Di-leucine internalization motif" evidence="32">
    <location>
        <begin position="849"/>
        <end position="850"/>
    </location>
</feature>
<evidence type="ECO:0000256" key="20">
    <source>
        <dbReference type="ARBA" id="ARBA00022879"/>
    </source>
</evidence>
<protein>
    <recommendedName>
        <fullName evidence="32">Envelope glycoprotein gp160</fullName>
    </recommendedName>
    <alternativeName>
        <fullName evidence="32">Env polyprotein</fullName>
    </alternativeName>
    <component>
        <recommendedName>
            <fullName evidence="32">Surface protein gp120</fullName>
            <shortName evidence="32">SU</shortName>
        </recommendedName>
        <alternativeName>
            <fullName evidence="32">Glycoprotein 120</fullName>
            <shortName evidence="32">gp120</shortName>
        </alternativeName>
    </component>
    <component>
        <recommendedName>
            <fullName evidence="32">Transmembrane protein gp41</fullName>
            <shortName evidence="32">TM</shortName>
        </recommendedName>
        <alternativeName>
            <fullName evidence="32">Glycoprotein 41</fullName>
            <shortName evidence="32">gp41</shortName>
        </alternativeName>
    </component>
</protein>
<evidence type="ECO:0000256" key="22">
    <source>
        <dbReference type="ARBA" id="ARBA00022989"/>
    </source>
</evidence>
<dbReference type="InterPro" id="IPR000328">
    <property type="entry name" value="GP41-like"/>
</dbReference>
<keyword evidence="17 32" id="KW-1161">Viral attachment to host cell</keyword>
<name>A0A1W6IKJ5_HV1</name>
<dbReference type="GO" id="GO:0075512">
    <property type="term" value="P:clathrin-dependent endocytosis of virus by host cell"/>
    <property type="evidence" value="ECO:0007669"/>
    <property type="project" value="UniProtKB-UniRule"/>
</dbReference>
<dbReference type="GO" id="GO:0020002">
    <property type="term" value="C:host cell plasma membrane"/>
    <property type="evidence" value="ECO:0007669"/>
    <property type="project" value="UniProtKB-SubCell"/>
</dbReference>
<comment type="subcellular location">
    <molecule>Surface protein gp120</molecule>
    <subcellularLocation>
        <location evidence="32">Virion membrane</location>
        <topology evidence="32">Peripheral membrane protein</topology>
    </subcellularLocation>
    <subcellularLocation>
        <location evidence="32">Host cell membrane</location>
        <topology evidence="32">Peripheral membrane protein</topology>
    </subcellularLocation>
    <subcellularLocation>
        <location evidence="32">Host endosome membrane</location>
        <topology evidence="32">Single-pass type I membrane protein</topology>
    </subcellularLocation>
    <text evidence="32">The surface protein is not anchored to the viral envelope, but associates with the extravirion surface through its binding to TM. It is probably concentrated at the site of budding and incorporated into the virions possibly by contacts between the cytoplasmic tail of Env and the N-terminus of Gag.</text>
</comment>
<keyword evidence="30 32" id="KW-0449">Lipoprotein</keyword>
<keyword evidence="13 32" id="KW-0165">Cleavage on pair of basic residues</keyword>
<dbReference type="GO" id="GO:0052031">
    <property type="term" value="P:symbiont-mediated perturbation of host defense response"/>
    <property type="evidence" value="ECO:0007669"/>
    <property type="project" value="UniProtKB-UniRule"/>
</dbReference>
<comment type="function">
    <text evidence="32">Surface protein gp120: Attaches the virus to the host lymphoid cell by binding to the primary receptor CD4. This interaction induces a structural rearrangement creating a high affinity binding site for a chemokine coreceptor like CXCR4 and/or CCR5. Acts as a ligand for CD209/DC-SIGN and CLEC4M/DC-SIGNR, which are respectively found on dendritic cells (DCs), and on endothelial cells of liver sinusoids and lymph node sinuses. These interactions allow capture of viral particles at mucosal surfaces by these cells and subsequent transmission to permissive cells. HIV subverts the migration properties of dendritic cells to gain access to CD4+ T-cells in lymph nodes. Virus transmission to permissive T-cells occurs either in trans (without DCs infection, through viral capture and transmission), or in cis (following DCs productive infection, through the usual CD4-gp120 interaction), thereby inducing a robust infection. In trans infection, bound virions remain infectious over days and it is proposed that they are not degraded, but protected in non-lysosomal acidic organelles within the DCs close to the cell membrane thus contributing to the viral infectious potential during DCs' migration from the periphery to the lymphoid tissues. On arrival at lymphoid tissues, intact virions recycle back to DCs' cell surface allowing virus transmission to CD4+ T-cells.</text>
</comment>
<keyword evidence="11 32" id="KW-0945">Host-virus interaction</keyword>
<keyword evidence="21 32" id="KW-1164">Virus endocytosis by host</keyword>
<keyword evidence="27 32" id="KW-1015">Disulfide bond</keyword>
<comment type="function">
    <text evidence="32">Envelope glycoprotein gp160: Oligomerizes in the host endoplasmic reticulum into predominantly trimers. In a second time, gp160 transits in the host Golgi, where glycosylation is completed. The precursor is then proteolytically cleaved in the trans-Golgi and thereby activated by cellular furin or furin-like proteases to produce gp120 and gp41.</text>
</comment>
<comment type="function">
    <text evidence="32">Transmembrane protein gp41: Acts as a class I viral fusion protein. Under the current model, the protein has at least 3 conformational states: pre-fusion native state, pre-hairpin intermediate state, and post-fusion hairpin state. During fusion of viral and target intracellular membranes, the coiled coil regions (heptad repeats) assume a trimer-of-hairpins structure, positioning the fusion peptide in close proximity to the C-terminal region of the ectodomain. The formation of this structure appears to drive apposition and subsequent fusion of viral and target cell membranes. Complete fusion occurs in host cell endosomes and is dynamin-dependent, however some lipid transfer might occur at the plasma membrane. The virus undergoes clathrin-dependent internalization long before endosomal fusion, thus minimizing the surface exposure of conserved viral epitopes during fusion and reducing the efficacy of inhibitors targeting these epitopes. Membranes fusion leads to delivery of the nucleocapsid into the cytoplasm.</text>
</comment>
<comment type="PTM">
    <text evidence="32">Palmitoylation of the transmembrane protein and of Env polyprotein (prior to its proteolytic cleavage) is essential for their association with host cell membrane lipid rafts. Palmitoylation is therefore required for envelope trafficking to classical lipid rafts, but not for viral replication.</text>
</comment>
<evidence type="ECO:0000256" key="10">
    <source>
        <dbReference type="ARBA" id="ARBA00022570"/>
    </source>
</evidence>
<comment type="domain">
    <text evidence="32 33">The 17 amino acids long immunosuppressive region is present in many retroviral envelope proteins. Synthetic peptides derived from this relatively conserved sequence inhibit immune function in vitro and in vivo.</text>
</comment>
<dbReference type="SUPFAM" id="SSF58069">
    <property type="entry name" value="Virus ectodomain"/>
    <property type="match status" value="1"/>
</dbReference>
<evidence type="ECO:0000256" key="1">
    <source>
        <dbReference type="ARBA" id="ARBA00004402"/>
    </source>
</evidence>
<keyword evidence="25 32" id="KW-0472">Membrane</keyword>
<feature type="transmembrane region" description="Helical" evidence="33">
    <location>
        <begin position="665"/>
        <end position="692"/>
    </location>
</feature>
<organismHost>
    <name type="scientific">Homo sapiens</name>
    <name type="common">Human</name>
    <dbReference type="NCBI Taxonomy" id="9606"/>
</organismHost>
<comment type="domain">
    <text evidence="32">Some of the most genetically diverse regions of the viral genome are present in Env. They are called variable regions 1 through 5 (V1 through V5). Coreceptor usage of gp120 is determined mainly by the primary structure of the third variable region (V3) in the outer domain of gp120. The sequence of V3 determines which coreceptor, CCR5 and/or CXCR4 (corresponding to R5/macrophage, X4/T cell and R5X4/T cell and macrophage tropism), is used to trigger the fusion potential of the Env complex, and hence which cells the virus can infect. Binding to CCR5 involves a region adjacent in addition to V3.</text>
</comment>
<comment type="miscellaneous">
    <text evidence="32">Inhibitors targeting HIV-1 viral envelope proteins are used as antiretroviral drugs. Attachment of virions to the cell surface via non-specific interactions and CD4 binding can be blocked by inhibitors that include cyanovirin-N, cyclotriazadisulfonamide analogs, PRO 2000, TNX 355 and PRO 542. In addition, BMS 806 can block CD4-induced conformational changes. Env interactions with the coreceptor molecules can be targeted by CCR5 antagonists including SCH-D, maraviroc (UK 427857) and aplaviroc (GW 873140), and the CXCR4 antagonist AMD 070. Fusion of viral and cellular membranes can be inhibited by peptides such as enfuvirtide and tifuvirtide (T 1249). Resistance to inhibitors associated with mutations in Env are observed. Most of the time, single mutations confer only a modest reduction in drug susceptibility. Combination of several mutations is usually required to develop a high-level drug resistance.</text>
</comment>
<dbReference type="HAMAP" id="MF_04083">
    <property type="entry name" value="HIV_ENV"/>
    <property type="match status" value="1"/>
</dbReference>
<comment type="domain">
    <text evidence="32">The YXXL motif is involved in determining the exact site of viral release at the surface of infected mononuclear cells and promotes endocytosis. YXXL and di-leucine endocytosis motifs interact directly or indirectly with the clathrin adapter complexes, opperate independently, and their activities are not additive.</text>
</comment>
<evidence type="ECO:0000256" key="18">
    <source>
        <dbReference type="ARBA" id="ARBA00022844"/>
    </source>
</evidence>
<keyword evidence="26 32" id="KW-0564">Palmitate</keyword>
<dbReference type="FunFam" id="2.170.40.20:FF:000004">
    <property type="entry name" value="Envelope glycoprotein gp160"/>
    <property type="match status" value="1"/>
</dbReference>
<dbReference type="FunFam" id="1.20.5.490:FF:000001">
    <property type="entry name" value="Envelope glycoprotein gp160"/>
    <property type="match status" value="1"/>
</dbReference>
<evidence type="ECO:0000256" key="2">
    <source>
        <dbReference type="ARBA" id="ARBA00004433"/>
    </source>
</evidence>
<evidence type="ECO:0000256" key="11">
    <source>
        <dbReference type="ARBA" id="ARBA00022581"/>
    </source>
</evidence>
<dbReference type="GO" id="GO:0019062">
    <property type="term" value="P:virion attachment to host cell"/>
    <property type="evidence" value="ECO:0007669"/>
    <property type="project" value="UniProtKB-UniRule"/>
</dbReference>
<evidence type="ECO:0000256" key="14">
    <source>
        <dbReference type="ARBA" id="ARBA00022692"/>
    </source>
</evidence>
<evidence type="ECO:0000256" key="17">
    <source>
        <dbReference type="ARBA" id="ARBA00022804"/>
    </source>
</evidence>
<comment type="PTM">
    <text evidence="32">Specific enzymatic cleavages in vivo yield mature proteins. Envelope glycoproteins are synthesized as a inactive precursor that is heavily N-glycosylated and processed likely by host cell furin in the Golgi to yield the mature SU and TM proteins. The cleavage site between SU and TM requires the minimal sequence [KR]-X-[KR]-R. About 2 of the 9 disulfide bonds of gp41 are reduced by P4HB/PDI, following binding to CD4 receptor.</text>
</comment>
<feature type="chain" id="PRO_5023541249" description="Transmembrane protein gp41" evidence="32">
    <location>
        <begin position="499"/>
        <end position="850"/>
    </location>
</feature>
<dbReference type="GO" id="GO:1903908">
    <property type="term" value="P:positive regulation of plasma membrane raft polarization"/>
    <property type="evidence" value="ECO:0007669"/>
    <property type="project" value="UniProtKB-UniRule"/>
</dbReference>
<dbReference type="GO" id="GO:0055036">
    <property type="term" value="C:virion membrane"/>
    <property type="evidence" value="ECO:0007669"/>
    <property type="project" value="UniProtKB-SubCell"/>
</dbReference>
<gene>
    <name evidence="32 37" type="primary">env</name>
</gene>
<keyword evidence="18 32" id="KW-0946">Virion</keyword>
<dbReference type="GO" id="GO:0019082">
    <property type="term" value="P:viral protein processing"/>
    <property type="evidence" value="ECO:0007669"/>
    <property type="project" value="UniProtKB-UniRule"/>
</dbReference>
<evidence type="ECO:0000256" key="5">
    <source>
        <dbReference type="ARBA" id="ARBA00004578"/>
    </source>
</evidence>
<feature type="coiled-coil region" evidence="32">
    <location>
        <begin position="620"/>
        <end position="654"/>
    </location>
</feature>
<keyword evidence="7 32" id="KW-1168">Fusion of virus membrane with host membrane</keyword>
<evidence type="ECO:0000256" key="3">
    <source>
        <dbReference type="ARBA" id="ARBA00004505"/>
    </source>
</evidence>
<evidence type="ECO:0000256" key="9">
    <source>
        <dbReference type="ARBA" id="ARBA00022511"/>
    </source>
</evidence>
<evidence type="ECO:0000256" key="34">
    <source>
        <dbReference type="SAM" id="MobiDB-lite"/>
    </source>
</evidence>
<evidence type="ECO:0000256" key="27">
    <source>
        <dbReference type="ARBA" id="ARBA00023157"/>
    </source>
</evidence>
<dbReference type="GO" id="GO:0019031">
    <property type="term" value="C:viral envelope"/>
    <property type="evidence" value="ECO:0007669"/>
    <property type="project" value="UniProtKB-KW"/>
</dbReference>
<evidence type="ECO:0000256" key="7">
    <source>
        <dbReference type="ARBA" id="ARBA00022506"/>
    </source>
</evidence>
<evidence type="ECO:0000256" key="13">
    <source>
        <dbReference type="ARBA" id="ARBA00022685"/>
    </source>
</evidence>
<comment type="miscellaneous">
    <text evidence="32">HIV-1 lineages are divided in three main groups, M (for Major), O (for Outlier), and N (for New, or Non-M, Non-O). The vast majority of strains found worldwide belong to the group M. Group O seems to be endemic to and largely confined to Cameroon and neighboring countries in West Central Africa, where these viruses represent a small minority of HIV-1 strains. The group N is represented by a limited number of isolates from Cameroonian persons. The group M is further subdivided in 9 clades or subtypes (A to D, F to H, J and K).</text>
</comment>
<feature type="region of interest" description="Disordered" evidence="34">
    <location>
        <begin position="706"/>
        <end position="726"/>
    </location>
</feature>
<evidence type="ECO:0000256" key="23">
    <source>
        <dbReference type="ARBA" id="ARBA00023046"/>
    </source>
</evidence>
<keyword evidence="16 32" id="KW-0732">Signal</keyword>
<proteinExistence type="inferred from homology"/>
<keyword evidence="8 32" id="KW-1170">Fusion of virus membrane with host endosomal membrane</keyword>
<evidence type="ECO:0000256" key="12">
    <source>
        <dbReference type="ARBA" id="ARBA00022595"/>
    </source>
</evidence>
<feature type="domain" description="Human immunodeficiency virus 1 envelope glycoprotein Gp120" evidence="35">
    <location>
        <begin position="132"/>
        <end position="498"/>
    </location>
</feature>
<feature type="lipid moiety-binding region" description="S-palmitoyl cysteine; by host" evidence="32">
    <location>
        <position position="751"/>
    </location>
</feature>
<evidence type="ECO:0000256" key="4">
    <source>
        <dbReference type="ARBA" id="ARBA00004563"/>
    </source>
</evidence>
<sequence>MRVTGILKNYPQWWIWGILGFWMLMICNGKENLWVTVYYGVPVWKEAKTTLFCASDAKAYKKEVHNVWATHACVPTDPSPQELFLKNVTENFNMWKNDMVDQMHEDIISLWDQSLKPCVKLTPLCVTLICSNATVKNRTVEEMKNCSFNTTTEIRDKEKKEYALFYRPDIVPLGETNNTSEYRLINCNTSAVTQACPKVTFEPIPIHYCAPAGYAILKCNDETFNGTGPCSNVSTVQCTHGIRPVVSTQLLLNGSLAEKEIVIRSENLTNNAKIIIVHLNTPVEIVCTRPNNNTRKSVRIGPGQTFYATGDIIGDIRQAHCNISEKEWNDTLQKVGKELQKHFPNKTIEYKQSAGGDMEITTHSFNCGGEFFYCNTSNLFNGTYNGTYMNISTDSNSTITLQCRIKQIINMWQGVGRAMYAPPIAGNITCRSNITGLLLTRDGGTNSSKTEEETFRPAGGDMRDNWRSELYKYKVVEIQPLGIAPTGAKRRVVEREKRAAGLGALFLGFLGAAGSTMGAASITLTVQARQLLSGIVQQQSNLLRAIEAQQHMLQLTVWGIKQLQARVLALERYLKDQQLLGMWGCSGKLICTTAVSWNSSWSNKSEKDIWDNMTWMQWEREISNYTETIYKLLEDSQNQQERNEQDLLALDSWNSLWNWFNITKWLWYIKIFIMIVGGLIGLRIVFAVLSIVNRVRQGYSPLSLQTLTPNPREPDRLGGIEEEGGEQDRDRSIRLVSGFLPIVWDDLRSLCLFSYHRLRDFLLLAARVVELLGRSSLRGLQRGWEVLKYLGSLVQYWGLELKKSAISLFDTLAIAVAEGTDRIIEAIQGFCRAIRNIPTRIRQGFEASLL</sequence>
<evidence type="ECO:0000259" key="35">
    <source>
        <dbReference type="Pfam" id="PF00516"/>
    </source>
</evidence>
<keyword evidence="23 32" id="KW-1039">Host endosome</keyword>
<dbReference type="EMBL" id="KX217580">
    <property type="protein sequence ID" value="ARM48904.1"/>
    <property type="molecule type" value="Genomic_RNA"/>
</dbReference>
<evidence type="ECO:0000256" key="19">
    <source>
        <dbReference type="ARBA" id="ARBA00022870"/>
    </source>
</evidence>
<keyword evidence="20 32" id="KW-0261">Viral envelope protein</keyword>
<dbReference type="Gene3D" id="1.10.287.210">
    <property type="match status" value="1"/>
</dbReference>
<dbReference type="GO" id="GO:0016020">
    <property type="term" value="C:membrane"/>
    <property type="evidence" value="ECO:0007669"/>
    <property type="project" value="UniProtKB-UniRule"/>
</dbReference>
<dbReference type="InterPro" id="IPR000777">
    <property type="entry name" value="HIV1_Gp120"/>
</dbReference>
<comment type="caution">
    <text evidence="32 33">Lacks conserved residue(s) required for the propagation of feature annotation.</text>
</comment>
<feature type="region of interest" description="MPER; binding to GalCer" evidence="32">
    <location>
        <begin position="649"/>
        <end position="670"/>
    </location>
</feature>
<keyword evidence="9 32" id="KW-1032">Host cell membrane</keyword>
<dbReference type="GO" id="GO:0019064">
    <property type="term" value="P:fusion of virus membrane with host plasma membrane"/>
    <property type="evidence" value="ECO:0007669"/>
    <property type="project" value="UniProtKB-UniRule"/>
</dbReference>
<keyword evidence="31 32" id="KW-1160">Virus entry into host cell</keyword>
<dbReference type="GO" id="GO:0039654">
    <property type="term" value="P:fusion of virus membrane with host endosome membrane"/>
    <property type="evidence" value="ECO:0007669"/>
    <property type="project" value="UniProtKB-UniRule"/>
</dbReference>
<keyword evidence="28 32" id="KW-0325">Glycoprotein</keyword>
<organism evidence="37">
    <name type="scientific">Human immunodeficiency virus type 1</name>
    <name type="common">HIV-1</name>
    <dbReference type="NCBI Taxonomy" id="11676"/>
    <lineage>
        <taxon>Viruses</taxon>
        <taxon>Riboviria</taxon>
        <taxon>Pararnavirae</taxon>
        <taxon>Artverviricota</taxon>
        <taxon>Revtraviricetes</taxon>
        <taxon>Ortervirales</taxon>
        <taxon>Retroviridae</taxon>
        <taxon>Orthoretrovirinae</taxon>
        <taxon>Lentivirus</taxon>
        <taxon>Lentivirus humimdef1</taxon>
    </lineage>
</organism>
<evidence type="ECO:0000256" key="24">
    <source>
        <dbReference type="ARBA" id="ARBA00023054"/>
    </source>
</evidence>
<reference evidence="37" key="1">
    <citation type="submission" date="2016-05" db="EMBL/GenBank/DDBJ databases">
        <title>Staged Induction of HIV-1 Glycan-Dependent Broadly Neutralizing Antibodies.</title>
        <authorList>
            <person name="Bonsignori M."/>
            <person name="Kreider E.F."/>
            <person name="Fera D."/>
            <person name="Meyerhoff R.R."/>
            <person name="Bradley T."/>
            <person name="Wiehe K."/>
            <person name="Alam S.M."/>
            <person name="Hwang K.-K."/>
            <person name="Saunders K.O."/>
            <person name="Xia S.-M."/>
            <person name="Zhang R."/>
            <person name="Gladden M."/>
            <person name="Monroe A."/>
            <person name="Pier B.W."/>
            <person name="Jette C.A."/>
            <person name="Kelsoe G."/>
            <person name="Louder M.K."/>
            <person name="Morris L."/>
            <person name="Kappes J."/>
            <person name="Wagh K."/>
            <person name="Kamanga G."/>
            <person name="Cohen M.S."/>
            <person name="Hraber P.T."/>
            <person name="Montefiori D.C."/>
            <person name="Trama A."/>
            <person name="Liao H.-X."/>
            <person name="Kepler T.B."/>
            <person name="Moody M.A."/>
            <person name="Gao F."/>
            <person name="Mascola J.R."/>
            <person name="Shaw G.M."/>
            <person name="Hahn B.H."/>
            <person name="Harrison S.C."/>
            <person name="Korber B."/>
            <person name="Haynes B.F."/>
        </authorList>
    </citation>
    <scope>NUCLEOTIDE SEQUENCE</scope>
    <source>
        <strain evidence="37">CH0848.3.d0794.5.12</strain>
    </source>
</reference>
<evidence type="ECO:0000256" key="6">
    <source>
        <dbReference type="ARBA" id="ARBA00004650"/>
    </source>
</evidence>
<comment type="subunit">
    <text evidence="32">The mature envelope protein (Env) consists of a homotrimer of non-covalently associated gp120-gp41 heterodimers. The resulting complex protrudes from the virus surface as a spike. There seems to be as few as 10 spikes on the average virion. Surface protein gp120 interacts with host CD4, CCR5 and CXCR4. Gp120 also interacts with the C-type lectins CD209/DC-SIGN and CLEC4M/DC-SIGNR (collectively referred to as DC-SIGN(R)). Gp120 and gp41 interact with GalCer. Gp120 interacts with host ITGA4/ITGB7 complex; on CD4+ T-cells, this interaction results in rapid activation of integrin ITGAL/LFA-1, which facilitates efficient cell-to-cell spreading of HIV-1. Gp120 interacts with cell-associated heparan sulfate; this interaction increases virus infectivity on permissive cells and may be involved in infection of CD4- cells.</text>
</comment>
<dbReference type="InterPro" id="IPR036377">
    <property type="entry name" value="Gp120_core_sf"/>
</dbReference>
<evidence type="ECO:0000256" key="28">
    <source>
        <dbReference type="ARBA" id="ARBA00023180"/>
    </source>
</evidence>
<dbReference type="Pfam" id="PF00517">
    <property type="entry name" value="GP41"/>
    <property type="match status" value="1"/>
</dbReference>
<feature type="lipid moiety-binding region" description="S-palmitoyl cysteine; by host" evidence="32">
    <location>
        <position position="831"/>
    </location>
</feature>
<keyword evidence="15 32" id="KW-0053">Apoptosis</keyword>
<evidence type="ECO:0000256" key="16">
    <source>
        <dbReference type="ARBA" id="ARBA00022729"/>
    </source>
</evidence>
<feature type="disulfide bond" evidence="32">
    <location>
        <begin position="585"/>
        <end position="591"/>
    </location>
</feature>
<keyword evidence="14 32" id="KW-0812">Transmembrane</keyword>
<keyword evidence="19 32" id="KW-1043">Host membrane</keyword>
<feature type="region of interest" description="Fusion peptide" evidence="32">
    <location>
        <begin position="499"/>
        <end position="519"/>
    </location>
</feature>
<keyword evidence="12 32" id="KW-1162">Viral penetration into host cytoplasm</keyword>
<feature type="domain" description="Retroviral envelope protein GP41-like" evidence="36">
    <location>
        <begin position="517"/>
        <end position="707"/>
    </location>
</feature>
<feature type="topological domain" description="Cytoplasmic" evidence="32">
    <location>
        <begin position="693"/>
        <end position="850"/>
    </location>
</feature>
<dbReference type="GO" id="GO:0005198">
    <property type="term" value="F:structural molecule activity"/>
    <property type="evidence" value="ECO:0007669"/>
    <property type="project" value="UniProtKB-UniRule"/>
</dbReference>
<comment type="domain">
    <text evidence="32">The CD4-binding region is targeted by the antibody b12.</text>
</comment>
<keyword evidence="29 32" id="KW-0899">Viral immunoevasion</keyword>
<keyword evidence="24 32" id="KW-0175">Coiled coil</keyword>